<name>A0ABR1U5B0_9PEZI</name>
<gene>
    <name evidence="2" type="ORF">PG996_013378</name>
</gene>
<dbReference type="Gene3D" id="2.30.60.10">
    <property type="entry name" value="Cyanovirin-N"/>
    <property type="match status" value="1"/>
</dbReference>
<dbReference type="Proteomes" id="UP001446871">
    <property type="component" value="Unassembled WGS sequence"/>
</dbReference>
<evidence type="ECO:0000256" key="1">
    <source>
        <dbReference type="SAM" id="SignalP"/>
    </source>
</evidence>
<feature type="chain" id="PRO_5045830456" evidence="1">
    <location>
        <begin position="17"/>
        <end position="139"/>
    </location>
</feature>
<comment type="caution">
    <text evidence="2">The sequence shown here is derived from an EMBL/GenBank/DDBJ whole genome shotgun (WGS) entry which is preliminary data.</text>
</comment>
<keyword evidence="1" id="KW-0732">Signal</keyword>
<dbReference type="EMBL" id="JAQQWM010000008">
    <property type="protein sequence ID" value="KAK8054077.1"/>
    <property type="molecule type" value="Genomic_DNA"/>
</dbReference>
<keyword evidence="3" id="KW-1185">Reference proteome</keyword>
<feature type="signal peptide" evidence="1">
    <location>
        <begin position="1"/>
        <end position="16"/>
    </location>
</feature>
<proteinExistence type="predicted"/>
<evidence type="ECO:0000313" key="2">
    <source>
        <dbReference type="EMBL" id="KAK8054077.1"/>
    </source>
</evidence>
<dbReference type="InterPro" id="IPR036673">
    <property type="entry name" value="Cyanovirin-N_sf"/>
</dbReference>
<organism evidence="2 3">
    <name type="scientific">Apiospora saccharicola</name>
    <dbReference type="NCBI Taxonomy" id="335842"/>
    <lineage>
        <taxon>Eukaryota</taxon>
        <taxon>Fungi</taxon>
        <taxon>Dikarya</taxon>
        <taxon>Ascomycota</taxon>
        <taxon>Pezizomycotina</taxon>
        <taxon>Sordariomycetes</taxon>
        <taxon>Xylariomycetidae</taxon>
        <taxon>Amphisphaeriales</taxon>
        <taxon>Apiosporaceae</taxon>
        <taxon>Apiospora</taxon>
    </lineage>
</organism>
<accession>A0ABR1U5B0</accession>
<protein>
    <submittedName>
        <fullName evidence="2">CVNH domain-containing protein</fullName>
    </submittedName>
</protein>
<reference evidence="2 3" key="1">
    <citation type="submission" date="2023-01" db="EMBL/GenBank/DDBJ databases">
        <title>Analysis of 21 Apiospora genomes using comparative genomics revels a genus with tremendous synthesis potential of carbohydrate active enzymes and secondary metabolites.</title>
        <authorList>
            <person name="Sorensen T."/>
        </authorList>
    </citation>
    <scope>NUCLEOTIDE SEQUENCE [LARGE SCALE GENOMIC DNA]</scope>
    <source>
        <strain evidence="2 3">CBS 83171</strain>
    </source>
</reference>
<sequence>MKAVQILSALFAVCSAINWGTNCFDEQLDAATGLLTANCDAGDGQGTLKAASINLNTCYGFADQKLAVGFILQHFPPSLPTTIKADLCDVAAHPPRQLWRLVHGLQSISAGPPPPDLPEVGVAELHLWRPRGGCLSGHW</sequence>
<evidence type="ECO:0000313" key="3">
    <source>
        <dbReference type="Proteomes" id="UP001446871"/>
    </source>
</evidence>